<organism evidence="2 3">
    <name type="scientific">Mycena sanguinolenta</name>
    <dbReference type="NCBI Taxonomy" id="230812"/>
    <lineage>
        <taxon>Eukaryota</taxon>
        <taxon>Fungi</taxon>
        <taxon>Dikarya</taxon>
        <taxon>Basidiomycota</taxon>
        <taxon>Agaricomycotina</taxon>
        <taxon>Agaricomycetes</taxon>
        <taxon>Agaricomycetidae</taxon>
        <taxon>Agaricales</taxon>
        <taxon>Marasmiineae</taxon>
        <taxon>Mycenaceae</taxon>
        <taxon>Mycena</taxon>
    </lineage>
</organism>
<dbReference type="Proteomes" id="UP000623467">
    <property type="component" value="Unassembled WGS sequence"/>
</dbReference>
<feature type="region of interest" description="Disordered" evidence="1">
    <location>
        <begin position="1"/>
        <end position="31"/>
    </location>
</feature>
<evidence type="ECO:0000313" key="3">
    <source>
        <dbReference type="Proteomes" id="UP000623467"/>
    </source>
</evidence>
<keyword evidence="3" id="KW-1185">Reference proteome</keyword>
<protein>
    <submittedName>
        <fullName evidence="2">Uncharacterized protein</fullName>
    </submittedName>
</protein>
<gene>
    <name evidence="2" type="ORF">MSAN_02134700</name>
</gene>
<accession>A0A8H6XGB6</accession>
<feature type="compositionally biased region" description="Basic and acidic residues" evidence="1">
    <location>
        <begin position="1"/>
        <end position="11"/>
    </location>
</feature>
<evidence type="ECO:0000313" key="2">
    <source>
        <dbReference type="EMBL" id="KAF7340628.1"/>
    </source>
</evidence>
<reference evidence="2" key="1">
    <citation type="submission" date="2020-05" db="EMBL/GenBank/DDBJ databases">
        <title>Mycena genomes resolve the evolution of fungal bioluminescence.</title>
        <authorList>
            <person name="Tsai I.J."/>
        </authorList>
    </citation>
    <scope>NUCLEOTIDE SEQUENCE</scope>
    <source>
        <strain evidence="2">160909Yilan</strain>
    </source>
</reference>
<dbReference type="AlphaFoldDB" id="A0A8H6XGB6"/>
<proteinExistence type="predicted"/>
<dbReference type="EMBL" id="JACAZH010000030">
    <property type="protein sequence ID" value="KAF7340628.1"/>
    <property type="molecule type" value="Genomic_DNA"/>
</dbReference>
<dbReference type="OrthoDB" id="258495at2759"/>
<evidence type="ECO:0000256" key="1">
    <source>
        <dbReference type="SAM" id="MobiDB-lite"/>
    </source>
</evidence>
<sequence>MDDHSQPEPEFTHLSAGDPESSSAASRHASGMFSHSQKFTVTGGTFSNITNNSYTTTPSLPSDFRMIPLADIDLRHEIRLDNSMGAAYSRPRERARVRRLYSAKVEGRKSTLTVAMYQGDDAEQVRGIFLSGSLRLNCVGMAERSCKIHVHAARFLILTLSFLSIRTSRHPNIVQIYGAASSNGIHTTLFNDDLTPLQEVLNCYRNSPVLTVYIYACCNRDFWKVYSYLGFEPISFSSYCTKWIRRSTGRLCVDLTQDNGVWVSIAQLEFPDLLGIHAISALHTEANDIVMDSLTLDQYHQTCWIHLRQHRHFDLSASTTVNPGVVFRCSSDPLEDPVEIAFLPSAEAVHLGNWMTLEGGTGEVMPNGWTRFQSGDVFNNTLSILLYLYPRSNCEAWLSQANHIFHCLNITSNFEDYGTASWSRMTKISMLISIRIAIQPIQTTTSQNMGPPRLAMIPARPMPSPLYPSIDGKSTDLDVEAESLHSEKDAHDAAGENCESDPTEILNCANHNASQLTLEEDMVAEEIFVPSPTFRIMLCIQLMLISFLALSGVHRHVW</sequence>
<name>A0A8H6XGB6_9AGAR</name>
<comment type="caution">
    <text evidence="2">The sequence shown here is derived from an EMBL/GenBank/DDBJ whole genome shotgun (WGS) entry which is preliminary data.</text>
</comment>